<reference evidence="3 8" key="4">
    <citation type="submission" date="2018-08" db="EMBL/GenBank/DDBJ databases">
        <title>Murine metabolic-syndrome-specific gut microbial biobank.</title>
        <authorList>
            <person name="Liu C."/>
        </authorList>
    </citation>
    <scope>NUCLEOTIDE SEQUENCE [LARGE SCALE GENOMIC DNA]</scope>
    <source>
        <strain evidence="3 8">1XD21-27</strain>
    </source>
</reference>
<dbReference type="GeneID" id="58060771"/>
<reference evidence="4 6" key="1">
    <citation type="journal article" date="2016" name="Front. Microbiol.">
        <title>Comprehensive Phylogenetic Analysis of Bovine Non-aureus Staphylococci Species Based on Whole-Genome Sequencing.</title>
        <authorList>
            <person name="Naushad S."/>
            <person name="Barkema H.W."/>
            <person name="Luby C."/>
            <person name="Condas L.A."/>
            <person name="Nobrega D.B."/>
            <person name="Carson D.A."/>
            <person name="De Buck J."/>
        </authorList>
    </citation>
    <scope>NUCLEOTIDE SEQUENCE [LARGE SCALE GENOMIC DNA]</scope>
    <source>
        <strain evidence="4 6">SNUC 2993</strain>
    </source>
</reference>
<keyword evidence="1" id="KW-0472">Membrane</keyword>
<evidence type="ECO:0000313" key="5">
    <source>
        <dbReference type="EMBL" id="RGM32163.1"/>
    </source>
</evidence>
<dbReference type="EMBL" id="QSTD01000001">
    <property type="protein sequence ID" value="RGM32163.1"/>
    <property type="molecule type" value="Genomic_DNA"/>
</dbReference>
<dbReference type="AlphaFoldDB" id="A0A2T4PI98"/>
<feature type="transmembrane region" description="Helical" evidence="1">
    <location>
        <begin position="62"/>
        <end position="81"/>
    </location>
</feature>
<dbReference type="EMBL" id="PZEV01000049">
    <property type="protein sequence ID" value="PTI49794.1"/>
    <property type="molecule type" value="Genomic_DNA"/>
</dbReference>
<accession>A0A2T4PI98</accession>
<dbReference type="Proteomes" id="UP000240717">
    <property type="component" value="Unassembled WGS sequence"/>
</dbReference>
<reference evidence="5 7" key="3">
    <citation type="submission" date="2018-08" db="EMBL/GenBank/DDBJ databases">
        <title>A genome reference for cultivated species of the human gut microbiota.</title>
        <authorList>
            <person name="Zou Y."/>
            <person name="Xue W."/>
            <person name="Luo G."/>
        </authorList>
    </citation>
    <scope>NUCLEOTIDE SEQUENCE [LARGE SCALE GENOMIC DNA]</scope>
    <source>
        <strain evidence="5 7">OM08-17AT</strain>
    </source>
</reference>
<evidence type="ECO:0000256" key="1">
    <source>
        <dbReference type="SAM" id="Phobius"/>
    </source>
</evidence>
<dbReference type="RefSeq" id="WP_002450893.1">
    <property type="nucleotide sequence ID" value="NZ_CABMFV010000001.1"/>
</dbReference>
<sequence length="152" mass="17159">MAETTKREVVTGNVIAISSLIFFILLIIHNFIVLDATTVKTLLSLAGQKTTTNSVNQVLNSFRFDGVMYLLAYLSGVIAYWNRHPYLWWFMFAVYISNAFFTLVNLYMVVQAILDVKSVIAILPILIVVIGSLILAAYMLVVSIKRKSTFNR</sequence>
<keyword evidence="9" id="KW-1185">Reference proteome</keyword>
<dbReference type="Proteomes" id="UP000481807">
    <property type="component" value="Unassembled WGS sequence"/>
</dbReference>
<evidence type="ECO:0000313" key="6">
    <source>
        <dbReference type="Proteomes" id="UP000240717"/>
    </source>
</evidence>
<dbReference type="EMBL" id="JAANHJ010000001">
    <property type="protein sequence ID" value="MCG6226281.1"/>
    <property type="molecule type" value="Genomic_DNA"/>
</dbReference>
<keyword evidence="1" id="KW-1133">Transmembrane helix</keyword>
<feature type="transmembrane region" description="Helical" evidence="1">
    <location>
        <begin position="12"/>
        <end position="34"/>
    </location>
</feature>
<proteinExistence type="predicted"/>
<reference evidence="2 9" key="5">
    <citation type="submission" date="2020-03" db="EMBL/GenBank/DDBJ databases">
        <title>Comparative genetics of Staphylococcus warneri persistents from caprine mastitis.</title>
        <authorList>
            <person name="Franca C.A."/>
            <person name="Rosa D.S."/>
            <person name="Silva A."/>
            <person name="Rodrigues D.L.N."/>
            <person name="Santos R.G."/>
            <person name="Castillo R.E.H."/>
            <person name="Moreira M.A.S."/>
            <person name="Lima M.C."/>
            <person name="Gouveia G.V."/>
            <person name="Gouveia J.J.S."/>
            <person name="Souza R.F.S."/>
            <person name="Bertram B."/>
            <person name="Azevedo V."/>
            <person name="Costa M."/>
        </authorList>
    </citation>
    <scope>NUCLEOTIDE SEQUENCE [LARGE SCALE GENOMIC DNA]</scope>
    <source>
        <strain evidence="2 9">Cap 9.2</strain>
    </source>
</reference>
<feature type="transmembrane region" description="Helical" evidence="1">
    <location>
        <begin position="88"/>
        <end position="114"/>
    </location>
</feature>
<evidence type="ECO:0000313" key="8">
    <source>
        <dbReference type="Proteomes" id="UP000481807"/>
    </source>
</evidence>
<dbReference type="Proteomes" id="UP000814367">
    <property type="component" value="Unassembled WGS sequence"/>
</dbReference>
<feature type="transmembrane region" description="Helical" evidence="1">
    <location>
        <begin position="120"/>
        <end position="142"/>
    </location>
</feature>
<evidence type="ECO:0000313" key="4">
    <source>
        <dbReference type="EMBL" id="PTI49794.1"/>
    </source>
</evidence>
<evidence type="ECO:0000313" key="2">
    <source>
        <dbReference type="EMBL" id="MCG6226281.1"/>
    </source>
</evidence>
<name>A0A2T4PI98_STAWA</name>
<protein>
    <recommendedName>
        <fullName evidence="10">DUF2127 domain-containing protein</fullName>
    </recommendedName>
</protein>
<dbReference type="Proteomes" id="UP000261016">
    <property type="component" value="Unassembled WGS sequence"/>
</dbReference>
<dbReference type="STRING" id="1194526.A284_09415"/>
<reference evidence="4" key="2">
    <citation type="submission" date="2018-03" db="EMBL/GenBank/DDBJ databases">
        <authorList>
            <person name="Keele B.F."/>
        </authorList>
    </citation>
    <scope>NUCLEOTIDE SEQUENCE</scope>
    <source>
        <strain evidence="4">SNUC 2993</strain>
    </source>
</reference>
<comment type="caution">
    <text evidence="5">The sequence shown here is derived from an EMBL/GenBank/DDBJ whole genome shotgun (WGS) entry which is preliminary data.</text>
</comment>
<evidence type="ECO:0000313" key="3">
    <source>
        <dbReference type="EMBL" id="NBH30250.1"/>
    </source>
</evidence>
<gene>
    <name evidence="4" type="ORF">BU085_11200</name>
    <name evidence="3" type="ORF">D3Z30_04575</name>
    <name evidence="5" type="ORF">DXC19_01325</name>
    <name evidence="2" type="ORF">G8J23_09830</name>
</gene>
<keyword evidence="1" id="KW-0812">Transmembrane</keyword>
<evidence type="ECO:0000313" key="9">
    <source>
        <dbReference type="Proteomes" id="UP000814367"/>
    </source>
</evidence>
<organism evidence="5 7">
    <name type="scientific">Staphylococcus warneri</name>
    <dbReference type="NCBI Taxonomy" id="1292"/>
    <lineage>
        <taxon>Bacteria</taxon>
        <taxon>Bacillati</taxon>
        <taxon>Bacillota</taxon>
        <taxon>Bacilli</taxon>
        <taxon>Bacillales</taxon>
        <taxon>Staphylococcaceae</taxon>
        <taxon>Staphylococcus</taxon>
    </lineage>
</organism>
<dbReference type="EMBL" id="QXWP01000002">
    <property type="protein sequence ID" value="NBH30250.1"/>
    <property type="molecule type" value="Genomic_DNA"/>
</dbReference>
<evidence type="ECO:0008006" key="10">
    <source>
        <dbReference type="Google" id="ProtNLM"/>
    </source>
</evidence>
<evidence type="ECO:0000313" key="7">
    <source>
        <dbReference type="Proteomes" id="UP000261016"/>
    </source>
</evidence>